<dbReference type="InterPro" id="IPR006656">
    <property type="entry name" value="Mopterin_OxRdtase"/>
</dbReference>
<dbReference type="InterPro" id="IPR019546">
    <property type="entry name" value="TAT_signal_bac_arc"/>
</dbReference>
<dbReference type="PANTHER" id="PTHR43742">
    <property type="entry name" value="TRIMETHYLAMINE-N-OXIDE REDUCTASE"/>
    <property type="match status" value="1"/>
</dbReference>
<feature type="domain" description="4Fe-4S Mo/W bis-MGD-type" evidence="11">
    <location>
        <begin position="54"/>
        <end position="119"/>
    </location>
</feature>
<evidence type="ECO:0000256" key="5">
    <source>
        <dbReference type="ARBA" id="ARBA00022505"/>
    </source>
</evidence>
<dbReference type="InterPro" id="IPR006655">
    <property type="entry name" value="Mopterin_OxRdtase_prok_CS"/>
</dbReference>
<comment type="cofactor">
    <cofactor evidence="1">
        <name>Mo-bis(molybdopterin guanine dinucleotide)</name>
        <dbReference type="ChEBI" id="CHEBI:60539"/>
    </cofactor>
</comment>
<dbReference type="SUPFAM" id="SSF53706">
    <property type="entry name" value="Formate dehydrogenase/DMSO reductase, domains 1-3"/>
    <property type="match status" value="1"/>
</dbReference>
<dbReference type="KEGG" id="gtl:EP073_03955"/>
<dbReference type="PROSITE" id="PS51669">
    <property type="entry name" value="4FE4S_MOW_BIS_MGD"/>
    <property type="match status" value="1"/>
</dbReference>
<dbReference type="OrthoDB" id="7376058at2"/>
<evidence type="ECO:0000313" key="13">
    <source>
        <dbReference type="Proteomes" id="UP000287502"/>
    </source>
</evidence>
<reference evidence="12 13" key="1">
    <citation type="submission" date="2019-01" db="EMBL/GenBank/DDBJ databases">
        <title>Geovibrio thiophilus DSM 11263, complete genome.</title>
        <authorList>
            <person name="Spring S."/>
            <person name="Bunk B."/>
            <person name="Sproer C."/>
        </authorList>
    </citation>
    <scope>NUCLEOTIDE SEQUENCE [LARGE SCALE GENOMIC DNA]</scope>
    <source>
        <strain evidence="12 13">DSM 11263</strain>
    </source>
</reference>
<dbReference type="InterPro" id="IPR027467">
    <property type="entry name" value="MopterinOxRdtase_cofactor_BS"/>
</dbReference>
<dbReference type="InterPro" id="IPR006311">
    <property type="entry name" value="TAT_signal"/>
</dbReference>
<dbReference type="NCBIfam" id="TIGR02166">
    <property type="entry name" value="dmsA_ynfE"/>
    <property type="match status" value="1"/>
</dbReference>
<evidence type="ECO:0000256" key="3">
    <source>
        <dbReference type="ARBA" id="ARBA00010312"/>
    </source>
</evidence>
<evidence type="ECO:0000256" key="4">
    <source>
        <dbReference type="ARBA" id="ARBA00022485"/>
    </source>
</evidence>
<name>A0A3R5YYK0_9BACT</name>
<dbReference type="Gene3D" id="3.40.228.10">
    <property type="entry name" value="Dimethylsulfoxide Reductase, domain 2"/>
    <property type="match status" value="1"/>
</dbReference>
<dbReference type="Proteomes" id="UP000287502">
    <property type="component" value="Chromosome"/>
</dbReference>
<keyword evidence="10" id="KW-0411">Iron-sulfur</keyword>
<evidence type="ECO:0000256" key="9">
    <source>
        <dbReference type="ARBA" id="ARBA00023004"/>
    </source>
</evidence>
<dbReference type="InterPro" id="IPR006963">
    <property type="entry name" value="Mopterin_OxRdtase_4Fe-4S_dom"/>
</dbReference>
<dbReference type="Pfam" id="PF04879">
    <property type="entry name" value="Molybdop_Fe4S4"/>
    <property type="match status" value="1"/>
</dbReference>
<dbReference type="GO" id="GO:0009061">
    <property type="term" value="P:anaerobic respiration"/>
    <property type="evidence" value="ECO:0007669"/>
    <property type="project" value="TreeGrafter"/>
</dbReference>
<dbReference type="PANTHER" id="PTHR43742:SF3">
    <property type="entry name" value="DIMETHYL SULFOXIDE REDUCTASE DMSA"/>
    <property type="match status" value="1"/>
</dbReference>
<dbReference type="GO" id="GO:0043546">
    <property type="term" value="F:molybdopterin cofactor binding"/>
    <property type="evidence" value="ECO:0007669"/>
    <property type="project" value="InterPro"/>
</dbReference>
<dbReference type="InterPro" id="IPR011888">
    <property type="entry name" value="Anaer_DMSO_reductase"/>
</dbReference>
<accession>A0A3R5YYK0</accession>
<keyword evidence="8" id="KW-0560">Oxidoreductase</keyword>
<proteinExistence type="inferred from homology"/>
<dbReference type="Gene3D" id="2.40.40.20">
    <property type="match status" value="1"/>
</dbReference>
<evidence type="ECO:0000256" key="6">
    <source>
        <dbReference type="ARBA" id="ARBA00022723"/>
    </source>
</evidence>
<evidence type="ECO:0000256" key="7">
    <source>
        <dbReference type="ARBA" id="ARBA00022729"/>
    </source>
</evidence>
<dbReference type="InterPro" id="IPR009010">
    <property type="entry name" value="Asp_de-COase-like_dom_sf"/>
</dbReference>
<evidence type="ECO:0000256" key="2">
    <source>
        <dbReference type="ARBA" id="ARBA00001966"/>
    </source>
</evidence>
<keyword evidence="6" id="KW-0479">Metal-binding</keyword>
<evidence type="ECO:0000259" key="11">
    <source>
        <dbReference type="PROSITE" id="PS51669"/>
    </source>
</evidence>
<dbReference type="InterPro" id="IPR006657">
    <property type="entry name" value="MoPterin_dinucl-bd_dom"/>
</dbReference>
<dbReference type="AlphaFoldDB" id="A0A3R5YYK0"/>
<keyword evidence="13" id="KW-1185">Reference proteome</keyword>
<protein>
    <submittedName>
        <fullName evidence="12">Dimethyl sulfoxide reductase subunit A</fullName>
    </submittedName>
</protein>
<dbReference type="GO" id="GO:0030151">
    <property type="term" value="F:molybdenum ion binding"/>
    <property type="evidence" value="ECO:0007669"/>
    <property type="project" value="InterPro"/>
</dbReference>
<keyword evidence="5" id="KW-0500">Molybdenum</keyword>
<dbReference type="Pfam" id="PF00384">
    <property type="entry name" value="Molybdopterin"/>
    <property type="match status" value="1"/>
</dbReference>
<evidence type="ECO:0000256" key="10">
    <source>
        <dbReference type="ARBA" id="ARBA00023014"/>
    </source>
</evidence>
<dbReference type="PROSITE" id="PS00490">
    <property type="entry name" value="MOLYBDOPTERIN_PROK_2"/>
    <property type="match status" value="1"/>
</dbReference>
<dbReference type="GO" id="GO:0009055">
    <property type="term" value="F:electron transfer activity"/>
    <property type="evidence" value="ECO:0007669"/>
    <property type="project" value="TreeGrafter"/>
</dbReference>
<dbReference type="Gene3D" id="3.40.50.740">
    <property type="match status" value="2"/>
</dbReference>
<evidence type="ECO:0000313" key="12">
    <source>
        <dbReference type="EMBL" id="QAR32588.1"/>
    </source>
</evidence>
<dbReference type="GO" id="GO:0030288">
    <property type="term" value="C:outer membrane-bounded periplasmic space"/>
    <property type="evidence" value="ECO:0007669"/>
    <property type="project" value="TreeGrafter"/>
</dbReference>
<keyword evidence="9" id="KW-0408">Iron</keyword>
<dbReference type="GO" id="GO:0009389">
    <property type="term" value="F:dimethyl sulfoxide reductase activity"/>
    <property type="evidence" value="ECO:0007669"/>
    <property type="project" value="InterPro"/>
</dbReference>
<dbReference type="GO" id="GO:0051539">
    <property type="term" value="F:4 iron, 4 sulfur cluster binding"/>
    <property type="evidence" value="ECO:0007669"/>
    <property type="project" value="UniProtKB-KW"/>
</dbReference>
<evidence type="ECO:0000256" key="1">
    <source>
        <dbReference type="ARBA" id="ARBA00001942"/>
    </source>
</evidence>
<evidence type="ECO:0000256" key="8">
    <source>
        <dbReference type="ARBA" id="ARBA00023002"/>
    </source>
</evidence>
<organism evidence="12 13">
    <name type="scientific">Geovibrio thiophilus</name>
    <dbReference type="NCBI Taxonomy" id="139438"/>
    <lineage>
        <taxon>Bacteria</taxon>
        <taxon>Pseudomonadati</taxon>
        <taxon>Deferribacterota</taxon>
        <taxon>Deferribacteres</taxon>
        <taxon>Deferribacterales</taxon>
        <taxon>Geovibrionaceae</taxon>
        <taxon>Geovibrio</taxon>
    </lineage>
</organism>
<gene>
    <name evidence="12" type="ORF">EP073_03955</name>
</gene>
<dbReference type="Pfam" id="PF10518">
    <property type="entry name" value="TAT_signal"/>
    <property type="match status" value="1"/>
</dbReference>
<dbReference type="EMBL" id="CP035108">
    <property type="protein sequence ID" value="QAR32588.1"/>
    <property type="molecule type" value="Genomic_DNA"/>
</dbReference>
<sequence length="876" mass="96174">MSVFQKEKLKDLMSVSRRSFLKWSAVLGTAATLGCGSSSSSDNDGDTPSAPSFDKEVWNGCNVNCGSHCPLKLHIKDGVVVRVSTDNESADEYGDYGTNFQFRACVRGRSIRQRLYHPDRVKYPMKRVAGSVRGEGRYERISWEQAINEISAKMTQVKSNYGPGSFYIQYATGTIDAAFSKSWQPHNSPIARLHNLWGGWLNHYGTYSTPQIAPYLPMLLGGSSQNTITDAVNSNIVVLWGNNPANTRMGSGAHYTYHLQKAKEKNPNLKFISVDPHLTDTAIALEAEWINIRPGTDTALVAGMAYHLLDEGLLDEAWINARCIGWDEGSMSGIVEAAPTAQGGPDGTEDPVPANSSYKSYILGLGVDATVKTPEWASEITGIPVAVIKSFAKKLVEEKPAMIIQGWGPQRHYLGGNSCRAISLMTILTKNIGIQGGGSGGRESGASVSLSFRGWSTTFPSNPITYTVSHYTWYQAILDHASMTGRTWGVRGLATPDTALPLPIKFIWNYAGNCMVNQHGDINETMKMYKDETKCECIVTIENHFTASALVSDYILPDCTNWEQNDVTTNSGGNTAIVVFDTKAVEPLFECKTVYEMMSLIADKIGIKEAYTEGRTQDEWLEFLFNETLRVSGDQGVFTAEKGLDTYAKAKAAGIVKKFDASATPSVAYKSFVENPATNTVPTPSGKFEIFSKRLYNLSQQWILPGDGLDRICAIPEFHTTQDGYTHSKRDEFPFQVVGHHYKQRTHSTYGCTTWNNEASPQTAWINSGDASNLGIRHGDTVEIWNDRGKVRVKAKVTPRIMPGVIALPQGAWYNPGGKWYSSKFVHDGNITSAEVGNTDVIDYGGSNNVLTSLRPEAFSKGNCQHSVLANVRKVG</sequence>
<dbReference type="SMART" id="SM00926">
    <property type="entry name" value="Molybdop_Fe4S4"/>
    <property type="match status" value="1"/>
</dbReference>
<dbReference type="PROSITE" id="PS00932">
    <property type="entry name" value="MOLYBDOPTERIN_PROK_3"/>
    <property type="match status" value="1"/>
</dbReference>
<dbReference type="PROSITE" id="PS51257">
    <property type="entry name" value="PROKAR_LIPOPROTEIN"/>
    <property type="match status" value="1"/>
</dbReference>
<comment type="similarity">
    <text evidence="3">Belongs to the prokaryotic molybdopterin-containing oxidoreductase family.</text>
</comment>
<dbReference type="Pfam" id="PF01568">
    <property type="entry name" value="Molydop_binding"/>
    <property type="match status" value="1"/>
</dbReference>
<dbReference type="RefSeq" id="WP_128465875.1">
    <property type="nucleotide sequence ID" value="NZ_CP035108.1"/>
</dbReference>
<keyword evidence="7" id="KW-0732">Signal</keyword>
<dbReference type="Gene3D" id="2.20.25.90">
    <property type="entry name" value="ADC-like domains"/>
    <property type="match status" value="1"/>
</dbReference>
<dbReference type="InterPro" id="IPR050612">
    <property type="entry name" value="Prok_Mopterin_Oxidored"/>
</dbReference>
<dbReference type="SUPFAM" id="SSF50692">
    <property type="entry name" value="ADC-like"/>
    <property type="match status" value="1"/>
</dbReference>
<keyword evidence="4" id="KW-0004">4Fe-4S</keyword>
<dbReference type="PROSITE" id="PS00551">
    <property type="entry name" value="MOLYBDOPTERIN_PROK_1"/>
    <property type="match status" value="1"/>
</dbReference>
<comment type="cofactor">
    <cofactor evidence="2">
        <name>[4Fe-4S] cluster</name>
        <dbReference type="ChEBI" id="CHEBI:49883"/>
    </cofactor>
</comment>
<dbReference type="PROSITE" id="PS51318">
    <property type="entry name" value="TAT"/>
    <property type="match status" value="1"/>
</dbReference>